<name>A0A0H1BDE2_9EURO</name>
<organism evidence="3 4">
    <name type="scientific">Blastomyces silverae</name>
    <dbReference type="NCBI Taxonomy" id="2060906"/>
    <lineage>
        <taxon>Eukaryota</taxon>
        <taxon>Fungi</taxon>
        <taxon>Dikarya</taxon>
        <taxon>Ascomycota</taxon>
        <taxon>Pezizomycotina</taxon>
        <taxon>Eurotiomycetes</taxon>
        <taxon>Eurotiomycetidae</taxon>
        <taxon>Onygenales</taxon>
        <taxon>Ajellomycetaceae</taxon>
        <taxon>Blastomyces</taxon>
    </lineage>
</organism>
<dbReference type="AlphaFoldDB" id="A0A0H1BDE2"/>
<keyword evidence="2" id="KW-1133">Transmembrane helix</keyword>
<evidence type="ECO:0000313" key="4">
    <source>
        <dbReference type="Proteomes" id="UP000053573"/>
    </source>
</evidence>
<keyword evidence="2" id="KW-0812">Transmembrane</keyword>
<dbReference type="EMBL" id="LDEV01002420">
    <property type="protein sequence ID" value="KLJ09148.1"/>
    <property type="molecule type" value="Genomic_DNA"/>
</dbReference>
<dbReference type="STRING" id="2060906.A0A0H1BDE2"/>
<evidence type="ECO:0000313" key="3">
    <source>
        <dbReference type="EMBL" id="KLJ09148.1"/>
    </source>
</evidence>
<feature type="transmembrane region" description="Helical" evidence="2">
    <location>
        <begin position="73"/>
        <end position="93"/>
    </location>
</feature>
<sequence>MAKPANAASNKKKAAAYTAKPSTSYSEATNPSTPPAPFTKTPPSLSPFLAPLSPKHVYLIHLDTHPRKHKRQIFLLPLFLNIAILALILLRVYTGYPTYIDLLALILGRESSALVNTSSASWTYLLTTLLRRTLTFLLDYLLLTILLPWPVRFVLGPAHWRRKVGFQGCEVIVRKSRASWSDELKPLSWIREDDETIKTKVIPAVTPQRLLKTGYLLIDADWDLDFAAMVKAHELVAEGALTVDDFKTAVLVHGGGAEGRDGLQWLVWRVDEEKGGGAGEGDAPREQPDGGRLSDTQRDKIVMFQEKLASMGKEDLFFRWVELIQYESTQPGGFTPERQRKTMKETQQLFEDQGVDFEKFWADVGGMEGIDM</sequence>
<protein>
    <submittedName>
        <fullName evidence="3">Uncharacterized protein</fullName>
    </submittedName>
</protein>
<comment type="caution">
    <text evidence="3">The sequence shown here is derived from an EMBL/GenBank/DDBJ whole genome shotgun (WGS) entry which is preliminary data.</text>
</comment>
<proteinExistence type="predicted"/>
<reference evidence="4" key="1">
    <citation type="journal article" date="2015" name="PLoS Genet.">
        <title>The dynamic genome and transcriptome of the human fungal pathogen Blastomyces and close relative Emmonsia.</title>
        <authorList>
            <person name="Munoz J.F."/>
            <person name="Gauthier G.M."/>
            <person name="Desjardins C.A."/>
            <person name="Gallo J.E."/>
            <person name="Holder J."/>
            <person name="Sullivan T.D."/>
            <person name="Marty A.J."/>
            <person name="Carmen J.C."/>
            <person name="Chen Z."/>
            <person name="Ding L."/>
            <person name="Gujja S."/>
            <person name="Magrini V."/>
            <person name="Misas E."/>
            <person name="Mitreva M."/>
            <person name="Priest M."/>
            <person name="Saif S."/>
            <person name="Whiston E.A."/>
            <person name="Young S."/>
            <person name="Zeng Q."/>
            <person name="Goldman W.E."/>
            <person name="Mardis E.R."/>
            <person name="Taylor J.W."/>
            <person name="McEwen J.G."/>
            <person name="Clay O.K."/>
            <person name="Klein B.S."/>
            <person name="Cuomo C.A."/>
        </authorList>
    </citation>
    <scope>NUCLEOTIDE SEQUENCE [LARGE SCALE GENOMIC DNA]</scope>
    <source>
        <strain evidence="4">UAMH 139</strain>
    </source>
</reference>
<keyword evidence="4" id="KW-1185">Reference proteome</keyword>
<feature type="transmembrane region" description="Helical" evidence="2">
    <location>
        <begin position="134"/>
        <end position="155"/>
    </location>
</feature>
<dbReference type="OrthoDB" id="5421757at2759"/>
<evidence type="ECO:0000256" key="2">
    <source>
        <dbReference type="SAM" id="Phobius"/>
    </source>
</evidence>
<dbReference type="Proteomes" id="UP000053573">
    <property type="component" value="Unassembled WGS sequence"/>
</dbReference>
<accession>A0A0H1BDE2</accession>
<gene>
    <name evidence="3" type="ORF">EMPG_15446</name>
</gene>
<feature type="region of interest" description="Disordered" evidence="1">
    <location>
        <begin position="275"/>
        <end position="296"/>
    </location>
</feature>
<evidence type="ECO:0000256" key="1">
    <source>
        <dbReference type="SAM" id="MobiDB-lite"/>
    </source>
</evidence>
<feature type="region of interest" description="Disordered" evidence="1">
    <location>
        <begin position="1"/>
        <end position="42"/>
    </location>
</feature>
<keyword evidence="2" id="KW-0472">Membrane</keyword>
<feature type="compositionally biased region" description="Low complexity" evidence="1">
    <location>
        <begin position="1"/>
        <end position="26"/>
    </location>
</feature>